<dbReference type="AlphaFoldDB" id="A0A941CNR3"/>
<keyword evidence="3" id="KW-1185">Reference proteome</keyword>
<gene>
    <name evidence="2" type="ORF">KCG48_02860</name>
</gene>
<dbReference type="EMBL" id="JAGSCS010000002">
    <property type="protein sequence ID" value="MBR0575274.1"/>
    <property type="molecule type" value="Genomic_DNA"/>
</dbReference>
<evidence type="ECO:0000259" key="1">
    <source>
        <dbReference type="PROSITE" id="PS50902"/>
    </source>
</evidence>
<dbReference type="GO" id="GO:0016651">
    <property type="term" value="F:oxidoreductase activity, acting on NAD(P)H"/>
    <property type="evidence" value="ECO:0007669"/>
    <property type="project" value="UniProtKB-ARBA"/>
</dbReference>
<dbReference type="SUPFAM" id="SSF52218">
    <property type="entry name" value="Flavoproteins"/>
    <property type="match status" value="1"/>
</dbReference>
<evidence type="ECO:0000313" key="2">
    <source>
        <dbReference type="EMBL" id="MBR0575274.1"/>
    </source>
</evidence>
<evidence type="ECO:0000313" key="3">
    <source>
        <dbReference type="Proteomes" id="UP000675379"/>
    </source>
</evidence>
<dbReference type="PROSITE" id="PS50902">
    <property type="entry name" value="FLAVODOXIN_LIKE"/>
    <property type="match status" value="1"/>
</dbReference>
<protein>
    <recommendedName>
        <fullName evidence="1">Flavodoxin-like domain-containing protein</fullName>
    </recommendedName>
</protein>
<comment type="caution">
    <text evidence="2">The sequence shown here is derived from an EMBL/GenBank/DDBJ whole genome shotgun (WGS) entry which is preliminary data.</text>
</comment>
<organism evidence="2 3">
    <name type="scientific">Proteiniclasticum sediminis</name>
    <dbReference type="NCBI Taxonomy" id="2804028"/>
    <lineage>
        <taxon>Bacteria</taxon>
        <taxon>Bacillati</taxon>
        <taxon>Bacillota</taxon>
        <taxon>Clostridia</taxon>
        <taxon>Eubacteriales</taxon>
        <taxon>Clostridiaceae</taxon>
        <taxon>Proteiniclasticum</taxon>
    </lineage>
</organism>
<proteinExistence type="predicted"/>
<accession>A0A941CNR3</accession>
<sequence>MNTVIVYYSHSNNTRTAAELLGSNLNVKVVELKEVKKGNVIQALLRRCSKLQDDPWKEIEEAKLVYLMYPIWAGHSVPAMNAFVSSPKAKFQGKEVIIVTFMASPEESSSSKAQDHISNFVRKSGGVVRSTYAIQGGSMNVFIGDEKIKERMDKVRWDEL</sequence>
<name>A0A941CNR3_9CLOT</name>
<dbReference type="RefSeq" id="WP_211799784.1">
    <property type="nucleotide sequence ID" value="NZ_JAGSCS010000002.1"/>
</dbReference>
<dbReference type="InterPro" id="IPR029039">
    <property type="entry name" value="Flavoprotein-like_sf"/>
</dbReference>
<dbReference type="Gene3D" id="3.40.50.360">
    <property type="match status" value="1"/>
</dbReference>
<reference evidence="2" key="1">
    <citation type="submission" date="2021-04" db="EMBL/GenBank/DDBJ databases">
        <title>Proteiniclasticum sedimins sp. nov., an obligate anaerobic bacterium isolated from anaerobic sludge.</title>
        <authorList>
            <person name="Liu J."/>
        </authorList>
    </citation>
    <scope>NUCLEOTIDE SEQUENCE</scope>
    <source>
        <strain evidence="2">BAD-10</strain>
    </source>
</reference>
<dbReference type="InterPro" id="IPR008254">
    <property type="entry name" value="Flavodoxin/NO_synth"/>
</dbReference>
<dbReference type="GO" id="GO:0010181">
    <property type="term" value="F:FMN binding"/>
    <property type="evidence" value="ECO:0007669"/>
    <property type="project" value="InterPro"/>
</dbReference>
<dbReference type="Proteomes" id="UP000675379">
    <property type="component" value="Unassembled WGS sequence"/>
</dbReference>
<feature type="domain" description="Flavodoxin-like" evidence="1">
    <location>
        <begin position="3"/>
        <end position="160"/>
    </location>
</feature>